<dbReference type="EMBL" id="FOUY01000004">
    <property type="protein sequence ID" value="SFM88516.1"/>
    <property type="molecule type" value="Genomic_DNA"/>
</dbReference>
<dbReference type="GO" id="GO:0006865">
    <property type="term" value="P:amino acid transport"/>
    <property type="evidence" value="ECO:0007669"/>
    <property type="project" value="UniProtKB-KW"/>
</dbReference>
<feature type="transmembrane region" description="Helical" evidence="9">
    <location>
        <begin position="46"/>
        <end position="67"/>
    </location>
</feature>
<accession>A0A1I4UHR8</accession>
<evidence type="ECO:0000256" key="4">
    <source>
        <dbReference type="ARBA" id="ARBA00022692"/>
    </source>
</evidence>
<dbReference type="Gene3D" id="1.20.1740.10">
    <property type="entry name" value="Amino acid/polyamine transporter I"/>
    <property type="match status" value="1"/>
</dbReference>
<dbReference type="PIRSF" id="PIRSF006060">
    <property type="entry name" value="AA_transporter"/>
    <property type="match status" value="1"/>
</dbReference>
<comment type="subcellular location">
    <subcellularLocation>
        <location evidence="1">Membrane</location>
        <topology evidence="1">Multi-pass membrane protein</topology>
    </subcellularLocation>
</comment>
<feature type="transmembrane region" description="Helical" evidence="9">
    <location>
        <begin position="226"/>
        <end position="248"/>
    </location>
</feature>
<evidence type="ECO:0000313" key="12">
    <source>
        <dbReference type="Proteomes" id="UP000199614"/>
    </source>
</evidence>
<evidence type="ECO:0000256" key="6">
    <source>
        <dbReference type="ARBA" id="ARBA00022989"/>
    </source>
</evidence>
<evidence type="ECO:0000256" key="2">
    <source>
        <dbReference type="ARBA" id="ARBA00008583"/>
    </source>
</evidence>
<dbReference type="InterPro" id="IPR004841">
    <property type="entry name" value="AA-permease/SLC12A_dom"/>
</dbReference>
<evidence type="ECO:0000256" key="9">
    <source>
        <dbReference type="SAM" id="Phobius"/>
    </source>
</evidence>
<dbReference type="FunFam" id="1.20.1740.10:FF:000001">
    <property type="entry name" value="Amino acid permease"/>
    <property type="match status" value="1"/>
</dbReference>
<dbReference type="Pfam" id="PF00324">
    <property type="entry name" value="AA_permease"/>
    <property type="match status" value="1"/>
</dbReference>
<comment type="similarity">
    <text evidence="2">Belongs to the amino acid-polyamine-organocation (APC) superfamily. Amino acid transporter (AAT) (TC 2.A.3.1) family.</text>
</comment>
<feature type="transmembrane region" description="Helical" evidence="9">
    <location>
        <begin position="73"/>
        <end position="93"/>
    </location>
</feature>
<keyword evidence="4 9" id="KW-0812">Transmembrane</keyword>
<organism evidence="11 12">
    <name type="scientific">Pseudonocardia ammonioxydans</name>
    <dbReference type="NCBI Taxonomy" id="260086"/>
    <lineage>
        <taxon>Bacteria</taxon>
        <taxon>Bacillati</taxon>
        <taxon>Actinomycetota</taxon>
        <taxon>Actinomycetes</taxon>
        <taxon>Pseudonocardiales</taxon>
        <taxon>Pseudonocardiaceae</taxon>
        <taxon>Pseudonocardia</taxon>
    </lineage>
</organism>
<feature type="transmembrane region" description="Helical" evidence="9">
    <location>
        <begin position="390"/>
        <end position="410"/>
    </location>
</feature>
<feature type="domain" description="Amino acid permease/ SLC12A" evidence="10">
    <location>
        <begin position="46"/>
        <end position="476"/>
    </location>
</feature>
<dbReference type="STRING" id="260086.SAMN05216207_1004106"/>
<reference evidence="11 12" key="1">
    <citation type="submission" date="2016-10" db="EMBL/GenBank/DDBJ databases">
        <authorList>
            <person name="de Groot N.N."/>
        </authorList>
    </citation>
    <scope>NUCLEOTIDE SEQUENCE [LARGE SCALE GENOMIC DNA]</scope>
    <source>
        <strain evidence="11 12">CGMCC 4.1877</strain>
    </source>
</reference>
<feature type="transmembrane region" description="Helical" evidence="9">
    <location>
        <begin position="123"/>
        <end position="147"/>
    </location>
</feature>
<evidence type="ECO:0000256" key="7">
    <source>
        <dbReference type="ARBA" id="ARBA00023136"/>
    </source>
</evidence>
<dbReference type="AlphaFoldDB" id="A0A1I4UHR8"/>
<feature type="transmembrane region" description="Helical" evidence="9">
    <location>
        <begin position="367"/>
        <end position="384"/>
    </location>
</feature>
<feature type="region of interest" description="Disordered" evidence="8">
    <location>
        <begin position="1"/>
        <end position="38"/>
    </location>
</feature>
<proteinExistence type="inferred from homology"/>
<evidence type="ECO:0000259" key="10">
    <source>
        <dbReference type="Pfam" id="PF00324"/>
    </source>
</evidence>
<feature type="transmembrane region" description="Helical" evidence="9">
    <location>
        <begin position="187"/>
        <end position="206"/>
    </location>
</feature>
<dbReference type="PANTHER" id="PTHR43495">
    <property type="entry name" value="GABA PERMEASE"/>
    <property type="match status" value="1"/>
</dbReference>
<keyword evidence="6 9" id="KW-1133">Transmembrane helix</keyword>
<dbReference type="PANTHER" id="PTHR43495:SF5">
    <property type="entry name" value="GAMMA-AMINOBUTYRIC ACID PERMEASE"/>
    <property type="match status" value="1"/>
</dbReference>
<dbReference type="PROSITE" id="PS00218">
    <property type="entry name" value="AMINO_ACID_PERMEASE_1"/>
    <property type="match status" value="1"/>
</dbReference>
<dbReference type="GO" id="GO:0055085">
    <property type="term" value="P:transmembrane transport"/>
    <property type="evidence" value="ECO:0007669"/>
    <property type="project" value="InterPro"/>
</dbReference>
<evidence type="ECO:0000256" key="5">
    <source>
        <dbReference type="ARBA" id="ARBA00022970"/>
    </source>
</evidence>
<feature type="transmembrane region" description="Helical" evidence="9">
    <location>
        <begin position="457"/>
        <end position="476"/>
    </location>
</feature>
<feature type="transmembrane region" description="Helical" evidence="9">
    <location>
        <begin position="431"/>
        <end position="451"/>
    </location>
</feature>
<sequence length="492" mass="52058">MERANRSPQDDQLQQQDQQQDDQPRRHGQPGQRAPGLRRDLSGRQIGMIAVGGAIGTGLFLGSGLAISVAGPAVIVAYAVAAVVALILAYALAEMVVRHPEAGGFGPISQRYLGDGAGFVQRWIYWAAQVVNIGSEVVAAGLYLQFWYPELPLWIPVVGFSVIMLALNAGAVRLFGETEYWFSMIKVVAIVAFIAVGVTAIVFGLPGQEPAGIGALTEHGGFAPNGLGAIWLALAIVTFSFLGTEAVAVTAAESRDPGRDIPRAARRTVLRLAVFYIGAMLVVVTLLPWNTVSTGEEVTESPFVRLFAQAGVPAAAAVMNFVVLTAALSAMNTNLYVTARMTYSLAQDGYAPRALARTGRNGAPQRALAVSAAGLALAVLVSVFAESTAFPLLVGLALFGALTTWLLIFASHLVFRRRTAGEHAAVRLPGAPYTTVAAMLFVAAVLATTPFTDQFSTAWKAGVPFLALLVVIYLVIRRRRRTLTPSSARSGA</sequence>
<dbReference type="GO" id="GO:0016020">
    <property type="term" value="C:membrane"/>
    <property type="evidence" value="ECO:0007669"/>
    <property type="project" value="UniProtKB-SubCell"/>
</dbReference>
<dbReference type="Proteomes" id="UP000199614">
    <property type="component" value="Unassembled WGS sequence"/>
</dbReference>
<evidence type="ECO:0000256" key="3">
    <source>
        <dbReference type="ARBA" id="ARBA00022448"/>
    </source>
</evidence>
<name>A0A1I4UHR8_PSUAM</name>
<evidence type="ECO:0000256" key="1">
    <source>
        <dbReference type="ARBA" id="ARBA00004141"/>
    </source>
</evidence>
<protein>
    <submittedName>
        <fullName evidence="11">L-asparagine transporter</fullName>
    </submittedName>
</protein>
<feature type="transmembrane region" description="Helical" evidence="9">
    <location>
        <begin position="153"/>
        <end position="175"/>
    </location>
</feature>
<feature type="transmembrane region" description="Helical" evidence="9">
    <location>
        <begin position="269"/>
        <end position="290"/>
    </location>
</feature>
<evidence type="ECO:0000256" key="8">
    <source>
        <dbReference type="SAM" id="MobiDB-lite"/>
    </source>
</evidence>
<keyword evidence="5" id="KW-0029">Amino-acid transport</keyword>
<keyword evidence="12" id="KW-1185">Reference proteome</keyword>
<keyword evidence="7 9" id="KW-0472">Membrane</keyword>
<gene>
    <name evidence="11" type="ORF">SAMN05216207_1004106</name>
</gene>
<feature type="transmembrane region" description="Helical" evidence="9">
    <location>
        <begin position="310"/>
        <end position="331"/>
    </location>
</feature>
<keyword evidence="3" id="KW-0813">Transport</keyword>
<evidence type="ECO:0000313" key="11">
    <source>
        <dbReference type="EMBL" id="SFM88516.1"/>
    </source>
</evidence>
<dbReference type="InterPro" id="IPR004840">
    <property type="entry name" value="Amino_acid_permease_CS"/>
</dbReference>